<protein>
    <submittedName>
        <fullName evidence="1">Uncharacterized protein</fullName>
    </submittedName>
</protein>
<organism evidence="1">
    <name type="scientific">marine sediment metagenome</name>
    <dbReference type="NCBI Taxonomy" id="412755"/>
    <lineage>
        <taxon>unclassified sequences</taxon>
        <taxon>metagenomes</taxon>
        <taxon>ecological metagenomes</taxon>
    </lineage>
</organism>
<gene>
    <name evidence="1" type="ORF">S03H2_52939</name>
</gene>
<reference evidence="1" key="1">
    <citation type="journal article" date="2014" name="Front. Microbiol.">
        <title>High frequency of phylogenetically diverse reductive dehalogenase-homologous genes in deep subseafloor sedimentary metagenomes.</title>
        <authorList>
            <person name="Kawai M."/>
            <person name="Futagami T."/>
            <person name="Toyoda A."/>
            <person name="Takaki Y."/>
            <person name="Nishi S."/>
            <person name="Hori S."/>
            <person name="Arai W."/>
            <person name="Tsubouchi T."/>
            <person name="Morono Y."/>
            <person name="Uchiyama I."/>
            <person name="Ito T."/>
            <person name="Fujiyama A."/>
            <person name="Inagaki F."/>
            <person name="Takami H."/>
        </authorList>
    </citation>
    <scope>NUCLEOTIDE SEQUENCE</scope>
    <source>
        <strain evidence="1">Expedition CK06-06</strain>
    </source>
</reference>
<accession>X1IVD0</accession>
<proteinExistence type="predicted"/>
<name>X1IVD0_9ZZZZ</name>
<comment type="caution">
    <text evidence="1">The sequence shown here is derived from an EMBL/GenBank/DDBJ whole genome shotgun (WGS) entry which is preliminary data.</text>
</comment>
<sequence>GIPPLNDDIYFDFFELEEVDGDYVMKWEGGDATAAKASVIFKEAALPTSDNHVIVSYTYLLATPGDHTTIKAEREIALSDYITNVAIVGNVSGKTYPVICIVKNALADAGFSIATAPRDEAVPAIVFTGHYDPSYLDKEPWEVRWPNA</sequence>
<dbReference type="AlphaFoldDB" id="X1IVD0"/>
<feature type="non-terminal residue" evidence="1">
    <location>
        <position position="1"/>
    </location>
</feature>
<evidence type="ECO:0000313" key="1">
    <source>
        <dbReference type="EMBL" id="GAH70049.1"/>
    </source>
</evidence>
<dbReference type="EMBL" id="BARU01033670">
    <property type="protein sequence ID" value="GAH70049.1"/>
    <property type="molecule type" value="Genomic_DNA"/>
</dbReference>